<dbReference type="EMBL" id="JBFDAA010000004">
    <property type="protein sequence ID" value="KAL1137868.1"/>
    <property type="molecule type" value="Genomic_DNA"/>
</dbReference>
<keyword evidence="4 5" id="KW-0472">Membrane</keyword>
<feature type="transmembrane region" description="Helical" evidence="5">
    <location>
        <begin position="376"/>
        <end position="394"/>
    </location>
</feature>
<proteinExistence type="predicted"/>
<evidence type="ECO:0000313" key="6">
    <source>
        <dbReference type="EMBL" id="KAL1137868.1"/>
    </source>
</evidence>
<dbReference type="AlphaFoldDB" id="A0ABD0YPF3"/>
<accession>A0ABD0YPF3</accession>
<dbReference type="InterPro" id="IPR024371">
    <property type="entry name" value="AcetylCoA_trans_1-like"/>
</dbReference>
<sequence>MILQNRGASFKHQAEFSFVNWPFSLKLLWAPLVDSLYFQKFGRRKTWMVPVNFLAATQDIAVDGWALTMLQRKNVSYASTCNSVGQTAGYFLGYVVFIALESATFCNNYLRSEPETYGIVTLTGFLHFWGIIYIVVTTLVAIFKKEKNESSLRESALDAASNSYKQLFNILKLPSIQEFTIILLTVKIGFAACDAVTSLKLIESGVPKEKLAILAVPLVPLQIILPLVISAHHTKERPMDLYVKAIPYRLMFGICAAFFVHITPLFLVDNKIPTNYYILLLVILALHQVTICCMFVQSMTFFAQISDPRVGGTYMTLLNTLSNLGGTWTSTVALWLVDPLTWKSCSASASNDCSTLQMMQVCESEGGRCHTWLDGYYLETILCCAFGLLWYRWGKKAIHNLQTKPHEVWKVAGIN</sequence>
<dbReference type="Gene3D" id="1.20.1250.20">
    <property type="entry name" value="MFS general substrate transporter like domains"/>
    <property type="match status" value="1"/>
</dbReference>
<reference evidence="6 7" key="1">
    <citation type="submission" date="2024-07" db="EMBL/GenBank/DDBJ databases">
        <title>Chromosome-level genome assembly of the water stick insect Ranatra chinensis (Heteroptera: Nepidae).</title>
        <authorList>
            <person name="Liu X."/>
        </authorList>
    </citation>
    <scope>NUCLEOTIDE SEQUENCE [LARGE SCALE GENOMIC DNA]</scope>
    <source>
        <strain evidence="6">Cailab_2021Rc</strain>
        <tissue evidence="6">Muscle</tissue>
    </source>
</reference>
<dbReference type="SUPFAM" id="SSF103473">
    <property type="entry name" value="MFS general substrate transporter"/>
    <property type="match status" value="1"/>
</dbReference>
<dbReference type="PANTHER" id="PTHR12778:SF9">
    <property type="entry name" value="ACETYL-COENZYME A TRANSPORTER 1"/>
    <property type="match status" value="1"/>
</dbReference>
<dbReference type="Proteomes" id="UP001558652">
    <property type="component" value="Unassembled WGS sequence"/>
</dbReference>
<organism evidence="6 7">
    <name type="scientific">Ranatra chinensis</name>
    <dbReference type="NCBI Taxonomy" id="642074"/>
    <lineage>
        <taxon>Eukaryota</taxon>
        <taxon>Metazoa</taxon>
        <taxon>Ecdysozoa</taxon>
        <taxon>Arthropoda</taxon>
        <taxon>Hexapoda</taxon>
        <taxon>Insecta</taxon>
        <taxon>Pterygota</taxon>
        <taxon>Neoptera</taxon>
        <taxon>Paraneoptera</taxon>
        <taxon>Hemiptera</taxon>
        <taxon>Heteroptera</taxon>
        <taxon>Panheteroptera</taxon>
        <taxon>Nepomorpha</taxon>
        <taxon>Nepidae</taxon>
        <taxon>Ranatrinae</taxon>
        <taxon>Ranatra</taxon>
    </lineage>
</organism>
<name>A0ABD0YPF3_9HEMI</name>
<feature type="transmembrane region" description="Helical" evidence="5">
    <location>
        <begin position="116"/>
        <end position="143"/>
    </location>
</feature>
<evidence type="ECO:0000256" key="3">
    <source>
        <dbReference type="ARBA" id="ARBA00022989"/>
    </source>
</evidence>
<feature type="transmembrane region" description="Helical" evidence="5">
    <location>
        <begin position="274"/>
        <end position="296"/>
    </location>
</feature>
<keyword evidence="2 5" id="KW-0812">Transmembrane</keyword>
<evidence type="ECO:0000313" key="7">
    <source>
        <dbReference type="Proteomes" id="UP001558652"/>
    </source>
</evidence>
<dbReference type="PANTHER" id="PTHR12778">
    <property type="entry name" value="SOLUTE CARRIER FAMILY 33 ACETYL-COA TRANSPORTER -RELATED"/>
    <property type="match status" value="1"/>
</dbReference>
<keyword evidence="7" id="KW-1185">Reference proteome</keyword>
<dbReference type="InterPro" id="IPR004752">
    <property type="entry name" value="AmpG_permease/AT-1"/>
</dbReference>
<dbReference type="Pfam" id="PF13000">
    <property type="entry name" value="Acatn"/>
    <property type="match status" value="3"/>
</dbReference>
<comment type="caution">
    <text evidence="6">The sequence shown here is derived from an EMBL/GenBank/DDBJ whole genome shotgun (WGS) entry which is preliminary data.</text>
</comment>
<protein>
    <recommendedName>
        <fullName evidence="8">Acetyl-coenzyme A transporter 1</fullName>
    </recommendedName>
</protein>
<evidence type="ECO:0008006" key="8">
    <source>
        <dbReference type="Google" id="ProtNLM"/>
    </source>
</evidence>
<keyword evidence="3 5" id="KW-1133">Transmembrane helix</keyword>
<dbReference type="InterPro" id="IPR036259">
    <property type="entry name" value="MFS_trans_sf"/>
</dbReference>
<evidence type="ECO:0000256" key="1">
    <source>
        <dbReference type="ARBA" id="ARBA00004141"/>
    </source>
</evidence>
<gene>
    <name evidence="6" type="ORF">AAG570_009564</name>
</gene>
<comment type="subcellular location">
    <subcellularLocation>
        <location evidence="1">Membrane</location>
        <topology evidence="1">Multi-pass membrane protein</topology>
    </subcellularLocation>
</comment>
<evidence type="ECO:0000256" key="4">
    <source>
        <dbReference type="ARBA" id="ARBA00023136"/>
    </source>
</evidence>
<dbReference type="GO" id="GO:0016020">
    <property type="term" value="C:membrane"/>
    <property type="evidence" value="ECO:0007669"/>
    <property type="project" value="UniProtKB-SubCell"/>
</dbReference>
<evidence type="ECO:0000256" key="2">
    <source>
        <dbReference type="ARBA" id="ARBA00022692"/>
    </source>
</evidence>
<feature type="transmembrane region" description="Helical" evidence="5">
    <location>
        <begin position="211"/>
        <end position="229"/>
    </location>
</feature>
<evidence type="ECO:0000256" key="5">
    <source>
        <dbReference type="SAM" id="Phobius"/>
    </source>
</evidence>
<feature type="transmembrane region" description="Helical" evidence="5">
    <location>
        <begin position="250"/>
        <end position="268"/>
    </location>
</feature>